<accession>A0A849L6J2</accession>
<dbReference type="RefSeq" id="WP_171326914.1">
    <property type="nucleotide sequence ID" value="NZ_JABFBC010000005.1"/>
</dbReference>
<evidence type="ECO:0000256" key="3">
    <source>
        <dbReference type="ARBA" id="ARBA00022475"/>
    </source>
</evidence>
<evidence type="ECO:0000256" key="4">
    <source>
        <dbReference type="ARBA" id="ARBA00022692"/>
    </source>
</evidence>
<comment type="subunit">
    <text evidence="7">The complex comprises the extracytoplasmic solute receptor protein and the two transmembrane proteins.</text>
</comment>
<dbReference type="GO" id="GO:0022857">
    <property type="term" value="F:transmembrane transporter activity"/>
    <property type="evidence" value="ECO:0007669"/>
    <property type="project" value="UniProtKB-UniRule"/>
</dbReference>
<name>A0A849L6J2_9RHOB</name>
<feature type="transmembrane region" description="Helical" evidence="7">
    <location>
        <begin position="73"/>
        <end position="92"/>
    </location>
</feature>
<evidence type="ECO:0000313" key="9">
    <source>
        <dbReference type="EMBL" id="NNU82049.1"/>
    </source>
</evidence>
<reference evidence="9 10" key="1">
    <citation type="submission" date="2020-05" db="EMBL/GenBank/DDBJ databases">
        <title>Gimesia benthica sp. nov., a novel planctomycete isolated from a deep-sea water sample of the Northwest Indian Ocean.</title>
        <authorList>
            <person name="Wang J."/>
            <person name="Ruan C."/>
            <person name="Song L."/>
            <person name="Zhu Y."/>
            <person name="Li A."/>
            <person name="Zheng X."/>
            <person name="Wang L."/>
            <person name="Lu Z."/>
            <person name="Huang Y."/>
            <person name="Du W."/>
            <person name="Zhou Y."/>
            <person name="Huang L."/>
            <person name="Dai X."/>
        </authorList>
    </citation>
    <scope>NUCLEOTIDE SEQUENCE [LARGE SCALE GENOMIC DNA]</scope>
    <source>
        <strain evidence="9 10">YYQ-30</strain>
    </source>
</reference>
<comment type="function">
    <text evidence="7">Part of the tripartite ATP-independent periplasmic (TRAP) transport system.</text>
</comment>
<comment type="caution">
    <text evidence="9">The sequence shown here is derived from an EMBL/GenBank/DDBJ whole genome shotgun (WGS) entry which is preliminary data.</text>
</comment>
<keyword evidence="5 7" id="KW-1133">Transmembrane helix</keyword>
<gene>
    <name evidence="9" type="ORF">HMH01_16545</name>
</gene>
<proteinExistence type="inferred from homology"/>
<protein>
    <recommendedName>
        <fullName evidence="7">TRAP transporter small permease protein</fullName>
    </recommendedName>
</protein>
<keyword evidence="2 7" id="KW-0813">Transport</keyword>
<evidence type="ECO:0000259" key="8">
    <source>
        <dbReference type="Pfam" id="PF04290"/>
    </source>
</evidence>
<feature type="transmembrane region" description="Helical" evidence="7">
    <location>
        <begin position="112"/>
        <end position="133"/>
    </location>
</feature>
<evidence type="ECO:0000256" key="2">
    <source>
        <dbReference type="ARBA" id="ARBA00022448"/>
    </source>
</evidence>
<keyword evidence="7" id="KW-0997">Cell inner membrane</keyword>
<evidence type="ECO:0000256" key="7">
    <source>
        <dbReference type="RuleBase" id="RU369079"/>
    </source>
</evidence>
<sequence length="197" mass="21511">MTRTHDSGQQPKATVEQGNLLDNQMPEFPILTPLARLYGFAGAAVVLGLLIIVNVDVFGRFLFNRPLAGTLELSEMGIVAIVFLQLAGTIGARRLTRSDGFLGFVERRRSVLALYMRAIFNILGAVTLLVVAYGQFPRLITSYVRGYYKGNVGIFTAPTWPLDAIVLTGVVLGAVMFVALAGVNVKKIINEKRRIAE</sequence>
<keyword evidence="6 7" id="KW-0472">Membrane</keyword>
<feature type="transmembrane region" description="Helical" evidence="7">
    <location>
        <begin position="34"/>
        <end position="53"/>
    </location>
</feature>
<keyword evidence="4 7" id="KW-0812">Transmembrane</keyword>
<evidence type="ECO:0000256" key="5">
    <source>
        <dbReference type="ARBA" id="ARBA00022989"/>
    </source>
</evidence>
<keyword evidence="3" id="KW-1003">Cell membrane</keyword>
<dbReference type="Pfam" id="PF04290">
    <property type="entry name" value="DctQ"/>
    <property type="match status" value="1"/>
</dbReference>
<feature type="domain" description="Tripartite ATP-independent periplasmic transporters DctQ component" evidence="8">
    <location>
        <begin position="50"/>
        <end position="179"/>
    </location>
</feature>
<evidence type="ECO:0000256" key="6">
    <source>
        <dbReference type="ARBA" id="ARBA00023136"/>
    </source>
</evidence>
<comment type="subcellular location">
    <subcellularLocation>
        <location evidence="7">Cell inner membrane</location>
        <topology evidence="7">Multi-pass membrane protein</topology>
    </subcellularLocation>
    <subcellularLocation>
        <location evidence="1">Cell membrane</location>
        <topology evidence="1">Multi-pass membrane protein</topology>
    </subcellularLocation>
</comment>
<dbReference type="GO" id="GO:0005886">
    <property type="term" value="C:plasma membrane"/>
    <property type="evidence" value="ECO:0007669"/>
    <property type="project" value="UniProtKB-SubCell"/>
</dbReference>
<dbReference type="Proteomes" id="UP000572377">
    <property type="component" value="Unassembled WGS sequence"/>
</dbReference>
<evidence type="ECO:0000256" key="1">
    <source>
        <dbReference type="ARBA" id="ARBA00004651"/>
    </source>
</evidence>
<organism evidence="9 10">
    <name type="scientific">Halovulum dunhuangense</name>
    <dbReference type="NCBI Taxonomy" id="1505036"/>
    <lineage>
        <taxon>Bacteria</taxon>
        <taxon>Pseudomonadati</taxon>
        <taxon>Pseudomonadota</taxon>
        <taxon>Alphaproteobacteria</taxon>
        <taxon>Rhodobacterales</taxon>
        <taxon>Paracoccaceae</taxon>
        <taxon>Halovulum</taxon>
    </lineage>
</organism>
<evidence type="ECO:0000313" key="10">
    <source>
        <dbReference type="Proteomes" id="UP000572377"/>
    </source>
</evidence>
<keyword evidence="10" id="KW-1185">Reference proteome</keyword>
<dbReference type="InterPro" id="IPR055348">
    <property type="entry name" value="DctQ"/>
</dbReference>
<dbReference type="AlphaFoldDB" id="A0A849L6J2"/>
<comment type="similarity">
    <text evidence="7">Belongs to the TRAP transporter small permease family.</text>
</comment>
<feature type="transmembrane region" description="Helical" evidence="7">
    <location>
        <begin position="164"/>
        <end position="185"/>
    </location>
</feature>
<dbReference type="EMBL" id="JABFBC010000005">
    <property type="protein sequence ID" value="NNU82049.1"/>
    <property type="molecule type" value="Genomic_DNA"/>
</dbReference>